<dbReference type="RefSeq" id="WP_159454693.1">
    <property type="nucleotide sequence ID" value="NZ_FUWV01000010.1"/>
</dbReference>
<keyword evidence="1" id="KW-1133">Transmembrane helix</keyword>
<evidence type="ECO:0000313" key="2">
    <source>
        <dbReference type="EMBL" id="SJZ76677.1"/>
    </source>
</evidence>
<reference evidence="2 3" key="1">
    <citation type="submission" date="2017-02" db="EMBL/GenBank/DDBJ databases">
        <authorList>
            <person name="Peterson S.W."/>
        </authorList>
    </citation>
    <scope>NUCLEOTIDE SEQUENCE [LARGE SCALE GENOMIC DNA]</scope>
    <source>
        <strain evidence="2 3">DSM 15102</strain>
    </source>
</reference>
<protein>
    <submittedName>
        <fullName evidence="2">Uncharacterized protein</fullName>
    </submittedName>
</protein>
<organism evidence="2 3">
    <name type="scientific">Garciella nitratireducens DSM 15102</name>
    <dbReference type="NCBI Taxonomy" id="1121911"/>
    <lineage>
        <taxon>Bacteria</taxon>
        <taxon>Bacillati</taxon>
        <taxon>Bacillota</taxon>
        <taxon>Clostridia</taxon>
        <taxon>Eubacteriales</taxon>
        <taxon>Eubacteriaceae</taxon>
        <taxon>Garciella</taxon>
    </lineage>
</organism>
<dbReference type="EMBL" id="FUWV01000010">
    <property type="protein sequence ID" value="SJZ76677.1"/>
    <property type="molecule type" value="Genomic_DNA"/>
</dbReference>
<gene>
    <name evidence="2" type="ORF">SAMN02745973_01628</name>
</gene>
<dbReference type="Proteomes" id="UP000196365">
    <property type="component" value="Unassembled WGS sequence"/>
</dbReference>
<keyword evidence="1" id="KW-0812">Transmembrane</keyword>
<keyword evidence="3" id="KW-1185">Reference proteome</keyword>
<proteinExistence type="predicted"/>
<accession>A0A1T4NCC8</accession>
<feature type="transmembrane region" description="Helical" evidence="1">
    <location>
        <begin position="6"/>
        <end position="24"/>
    </location>
</feature>
<evidence type="ECO:0000313" key="3">
    <source>
        <dbReference type="Proteomes" id="UP000196365"/>
    </source>
</evidence>
<keyword evidence="1" id="KW-0472">Membrane</keyword>
<sequence length="50" mass="6163">MTHINLFATIVFFVILYSYGIFYYRWSIRKAKELIELKVGSEEYKRLRKK</sequence>
<evidence type="ECO:0000256" key="1">
    <source>
        <dbReference type="SAM" id="Phobius"/>
    </source>
</evidence>
<dbReference type="AlphaFoldDB" id="A0A1T4NCC8"/>
<name>A0A1T4NCC8_9FIRM</name>